<organism evidence="1 2">
    <name type="scientific">Vitis vinifera</name>
    <name type="common">Grape</name>
    <dbReference type="NCBI Taxonomy" id="29760"/>
    <lineage>
        <taxon>Eukaryota</taxon>
        <taxon>Viridiplantae</taxon>
        <taxon>Streptophyta</taxon>
        <taxon>Embryophyta</taxon>
        <taxon>Tracheophyta</taxon>
        <taxon>Spermatophyta</taxon>
        <taxon>Magnoliopsida</taxon>
        <taxon>eudicotyledons</taxon>
        <taxon>Gunneridae</taxon>
        <taxon>Pentapetalae</taxon>
        <taxon>rosids</taxon>
        <taxon>Vitales</taxon>
        <taxon>Vitaceae</taxon>
        <taxon>Viteae</taxon>
        <taxon>Vitis</taxon>
    </lineage>
</organism>
<comment type="caution">
    <text evidence="1">The sequence shown here is derived from an EMBL/GenBank/DDBJ whole genome shotgun (WGS) entry which is preliminary data.</text>
</comment>
<evidence type="ECO:0000313" key="2">
    <source>
        <dbReference type="Proteomes" id="UP000288805"/>
    </source>
</evidence>
<protein>
    <submittedName>
        <fullName evidence="1">Uncharacterized protein</fullName>
    </submittedName>
</protein>
<gene>
    <name evidence="1" type="ORF">CK203_114857</name>
</gene>
<dbReference type="Proteomes" id="UP000288805">
    <property type="component" value="Unassembled WGS sequence"/>
</dbReference>
<name>A0A438FFM4_VITVI</name>
<evidence type="ECO:0000313" key="1">
    <source>
        <dbReference type="EMBL" id="RVW58766.1"/>
    </source>
</evidence>
<proteinExistence type="predicted"/>
<dbReference type="AlphaFoldDB" id="A0A438FFM4"/>
<sequence length="202" mass="22941">MVQHFDHVFHHLTSATIKEHVPPTAQHGGKRQRGLMEATVINFFRKWSRTHSAIIFRKTPSKKGEIRVWKSGFLKPTTMAGGHYRRSKDAIFWRSSSAIKASFSGAPVTPFQAPFRRVEVPFFGATTSAVQVLLLGVVQAPFKAHLSHHLSAVQAPLETPFFWAASRRSHAVLKHSRRLHGLDCIQQGCSPRGWRRERRCRC</sequence>
<reference evidence="1 2" key="1">
    <citation type="journal article" date="2018" name="PLoS Genet.">
        <title>Population sequencing reveals clonal diversity and ancestral inbreeding in the grapevine cultivar Chardonnay.</title>
        <authorList>
            <person name="Roach M.J."/>
            <person name="Johnson D.L."/>
            <person name="Bohlmann J."/>
            <person name="van Vuuren H.J."/>
            <person name="Jones S.J."/>
            <person name="Pretorius I.S."/>
            <person name="Schmidt S.A."/>
            <person name="Borneman A.R."/>
        </authorList>
    </citation>
    <scope>NUCLEOTIDE SEQUENCE [LARGE SCALE GENOMIC DNA]</scope>
    <source>
        <strain evidence="2">cv. Chardonnay</strain>
        <tissue evidence="1">Leaf</tissue>
    </source>
</reference>
<dbReference type="EMBL" id="QGNW01000926">
    <property type="protein sequence ID" value="RVW58766.1"/>
    <property type="molecule type" value="Genomic_DNA"/>
</dbReference>
<accession>A0A438FFM4</accession>